<dbReference type="AlphaFoldDB" id="A0A0A1WDJ8"/>
<sequence>MKSIIWLIYVSSIVIMRIQADVQDADTSVCTLCEDTTIPKCESTDNAKLDKQIDCKEKGCVIAENSETNYVCVLEIESMADTQLTHEAIEDHTQAATVLPVPVALQMVTTETAESDTEVSKEVNNAPVEIMGNANAEAENNEKVEEQSEVAKHVEAQQEHSEDNDATPDKEKEPQPVETEHNAEQAVEAGVEEITDMQENAETPQVDAEDVAVVQPVAEEEEEAAVQPDNGSQSPDYPADAPAINVEETNVDVESPPMTAAKPEDAEQMEPQNTNDANDGDDGNKDETVTNNHDEQTALNGGVTAVMENNDDSAHVDEPEIPDHNVEPQIVDNTASSNAANAPPTVIVDNISPPANTEQFLSCYSCSSTTDAKCAPGPGRAMNCQATGNKQNGCYTLYKADTNVTTRGCISELTNEGLKFCKSNSKQCILCYEKGCNKLLAPSAANQSNSQLSIWLGIISFMLVTYML</sequence>
<accession>A0A0A1WDJ8</accession>
<dbReference type="OrthoDB" id="7860159at2759"/>
<feature type="region of interest" description="Disordered" evidence="1">
    <location>
        <begin position="134"/>
        <end position="185"/>
    </location>
</feature>
<dbReference type="EMBL" id="GBXI01017536">
    <property type="protein sequence ID" value="JAC96755.1"/>
    <property type="molecule type" value="Transcribed_RNA"/>
</dbReference>
<organism evidence="4">
    <name type="scientific">Zeugodacus cucurbitae</name>
    <name type="common">Melon fruit fly</name>
    <name type="synonym">Bactrocera cucurbitae</name>
    <dbReference type="NCBI Taxonomy" id="28588"/>
    <lineage>
        <taxon>Eukaryota</taxon>
        <taxon>Metazoa</taxon>
        <taxon>Ecdysozoa</taxon>
        <taxon>Arthropoda</taxon>
        <taxon>Hexapoda</taxon>
        <taxon>Insecta</taxon>
        <taxon>Pterygota</taxon>
        <taxon>Neoptera</taxon>
        <taxon>Endopterygota</taxon>
        <taxon>Diptera</taxon>
        <taxon>Brachycera</taxon>
        <taxon>Muscomorpha</taxon>
        <taxon>Tephritoidea</taxon>
        <taxon>Tephritidae</taxon>
        <taxon>Zeugodacus</taxon>
        <taxon>Zeugodacus</taxon>
    </lineage>
</organism>
<feature type="signal peptide" evidence="2">
    <location>
        <begin position="1"/>
        <end position="20"/>
    </location>
</feature>
<feature type="domain" description="DUF753" evidence="3">
    <location>
        <begin position="361"/>
        <end position="437"/>
    </location>
</feature>
<gene>
    <name evidence="4" type="primary">mdn1_0</name>
    <name evidence="4" type="ORF">g.14754</name>
</gene>
<proteinExistence type="predicted"/>
<dbReference type="Pfam" id="PF05444">
    <property type="entry name" value="DUF753"/>
    <property type="match status" value="1"/>
</dbReference>
<evidence type="ECO:0000259" key="3">
    <source>
        <dbReference type="Pfam" id="PF05444"/>
    </source>
</evidence>
<feature type="compositionally biased region" description="Basic and acidic residues" evidence="1">
    <location>
        <begin position="282"/>
        <end position="296"/>
    </location>
</feature>
<reference evidence="4" key="1">
    <citation type="submission" date="2014-11" db="EMBL/GenBank/DDBJ databases">
        <authorList>
            <person name="Geib S."/>
        </authorList>
    </citation>
    <scope>NUCLEOTIDE SEQUENCE</scope>
</reference>
<feature type="compositionally biased region" description="Basic and acidic residues" evidence="1">
    <location>
        <begin position="140"/>
        <end position="183"/>
    </location>
</feature>
<reference evidence="4" key="2">
    <citation type="journal article" date="2015" name="Gigascience">
        <title>Reconstructing a comprehensive transcriptome assembly of a white-pupal translocated strain of the pest fruit fly Bactrocera cucurbitae.</title>
        <authorList>
            <person name="Sim S.B."/>
            <person name="Calla B."/>
            <person name="Hall B."/>
            <person name="DeRego T."/>
            <person name="Geib S.M."/>
        </authorList>
    </citation>
    <scope>NUCLEOTIDE SEQUENCE</scope>
</reference>
<evidence type="ECO:0000256" key="1">
    <source>
        <dbReference type="SAM" id="MobiDB-lite"/>
    </source>
</evidence>
<dbReference type="InterPro" id="IPR008472">
    <property type="entry name" value="DUF753"/>
</dbReference>
<protein>
    <submittedName>
        <fullName evidence="4">Midasin</fullName>
    </submittedName>
</protein>
<feature type="region of interest" description="Disordered" evidence="1">
    <location>
        <begin position="219"/>
        <end position="301"/>
    </location>
</feature>
<dbReference type="CDD" id="cd00117">
    <property type="entry name" value="TFP"/>
    <property type="match status" value="1"/>
</dbReference>
<evidence type="ECO:0000313" key="4">
    <source>
        <dbReference type="EMBL" id="JAC96755.1"/>
    </source>
</evidence>
<evidence type="ECO:0000256" key="2">
    <source>
        <dbReference type="SAM" id="SignalP"/>
    </source>
</evidence>
<name>A0A0A1WDJ8_ZEUCU</name>
<feature type="chain" id="PRO_5001982098" evidence="2">
    <location>
        <begin position="21"/>
        <end position="468"/>
    </location>
</feature>
<keyword evidence="2" id="KW-0732">Signal</keyword>